<proteinExistence type="predicted"/>
<reference evidence="2" key="1">
    <citation type="submission" date="2021-10" db="EMBL/GenBank/DDBJ databases">
        <title>Anaerobic single-cell dispensing facilitates the cultivation of human gut bacteria.</title>
        <authorList>
            <person name="Afrizal A."/>
        </authorList>
    </citation>
    <scope>NUCLEOTIDE SEQUENCE</scope>
    <source>
        <strain evidence="2">CLA-AA-H274</strain>
    </source>
</reference>
<gene>
    <name evidence="2" type="ORF">LKD32_02460</name>
</gene>
<evidence type="ECO:0000259" key="1">
    <source>
        <dbReference type="Pfam" id="PF20076"/>
    </source>
</evidence>
<dbReference type="EMBL" id="JAJEPU010000004">
    <property type="protein sequence ID" value="MCC2163753.1"/>
    <property type="molecule type" value="Genomic_DNA"/>
</dbReference>
<dbReference type="InterPro" id="IPR045525">
    <property type="entry name" value="DUF6472"/>
</dbReference>
<keyword evidence="3" id="KW-1185">Reference proteome</keyword>
<dbReference type="RefSeq" id="WP_177977728.1">
    <property type="nucleotide sequence ID" value="NZ_JAJEPU010000004.1"/>
</dbReference>
<evidence type="ECO:0000313" key="2">
    <source>
        <dbReference type="EMBL" id="MCC2163753.1"/>
    </source>
</evidence>
<name>A0AAE3AL72_9FIRM</name>
<accession>A0AAE3AL72</accession>
<evidence type="ECO:0000313" key="3">
    <source>
        <dbReference type="Proteomes" id="UP001198962"/>
    </source>
</evidence>
<comment type="caution">
    <text evidence="2">The sequence shown here is derived from an EMBL/GenBank/DDBJ whole genome shotgun (WGS) entry which is preliminary data.</text>
</comment>
<dbReference type="AlphaFoldDB" id="A0AAE3AL72"/>
<dbReference type="Proteomes" id="UP001198962">
    <property type="component" value="Unassembled WGS sequence"/>
</dbReference>
<protein>
    <submittedName>
        <fullName evidence="2">DUF6472 family protein</fullName>
    </submittedName>
</protein>
<dbReference type="Pfam" id="PF20076">
    <property type="entry name" value="DUF6472"/>
    <property type="match status" value="1"/>
</dbReference>
<organism evidence="2 3">
    <name type="scientific">Brotaphodocola catenula</name>
    <dbReference type="NCBI Taxonomy" id="2885361"/>
    <lineage>
        <taxon>Bacteria</taxon>
        <taxon>Bacillati</taxon>
        <taxon>Bacillota</taxon>
        <taxon>Clostridia</taxon>
        <taxon>Lachnospirales</taxon>
        <taxon>Lachnospiraceae</taxon>
        <taxon>Brotaphodocola</taxon>
    </lineage>
</organism>
<sequence length="68" mass="8120">MTEKKKEKGSPAGSCESCMNYEYDEEYECYTCEVDLDEDEMILFLQDNFKGCPYYRRGDEYAIVRKQM</sequence>
<feature type="domain" description="DUF6472" evidence="1">
    <location>
        <begin position="13"/>
        <end position="68"/>
    </location>
</feature>